<proteinExistence type="predicted"/>
<evidence type="ECO:0000313" key="1">
    <source>
        <dbReference type="EMBL" id="SKC87479.1"/>
    </source>
</evidence>
<gene>
    <name evidence="1" type="ORF">SAMN05660236_5430</name>
</gene>
<evidence type="ECO:0000313" key="2">
    <source>
        <dbReference type="Proteomes" id="UP000190961"/>
    </source>
</evidence>
<dbReference type="EMBL" id="FUZU01000004">
    <property type="protein sequence ID" value="SKC87479.1"/>
    <property type="molecule type" value="Genomic_DNA"/>
</dbReference>
<name>A0A1T5MHW0_9BACT</name>
<sequence>MLNLQNSKKLQLIQVFSDWRVFGLEASESWEPEPVTLMGVNI</sequence>
<dbReference type="Proteomes" id="UP000190961">
    <property type="component" value="Unassembled WGS sequence"/>
</dbReference>
<accession>A0A1T5MHW0</accession>
<protein>
    <submittedName>
        <fullName evidence="1">Uncharacterized protein</fullName>
    </submittedName>
</protein>
<reference evidence="1 2" key="1">
    <citation type="submission" date="2017-02" db="EMBL/GenBank/DDBJ databases">
        <authorList>
            <person name="Peterson S.W."/>
        </authorList>
    </citation>
    <scope>NUCLEOTIDE SEQUENCE [LARGE SCALE GENOMIC DNA]</scope>
    <source>
        <strain evidence="1 2">DSM 25262</strain>
    </source>
</reference>
<organism evidence="1 2">
    <name type="scientific">Ohtaekwangia koreensis</name>
    <dbReference type="NCBI Taxonomy" id="688867"/>
    <lineage>
        <taxon>Bacteria</taxon>
        <taxon>Pseudomonadati</taxon>
        <taxon>Bacteroidota</taxon>
        <taxon>Cytophagia</taxon>
        <taxon>Cytophagales</taxon>
        <taxon>Fulvivirgaceae</taxon>
        <taxon>Ohtaekwangia</taxon>
    </lineage>
</organism>
<keyword evidence="2" id="KW-1185">Reference proteome</keyword>
<dbReference type="AlphaFoldDB" id="A0A1T5MHW0"/>